<evidence type="ECO:0000256" key="8">
    <source>
        <dbReference type="ARBA" id="ARBA00023004"/>
    </source>
</evidence>
<comment type="similarity">
    <text evidence="2 14">Belongs to the complex I 75 kDa subunit family.</text>
</comment>
<evidence type="ECO:0000256" key="1">
    <source>
        <dbReference type="ARBA" id="ARBA00001966"/>
    </source>
</evidence>
<dbReference type="PANTHER" id="PTHR43105">
    <property type="entry name" value="RESPIRATORY NITRATE REDUCTASE"/>
    <property type="match status" value="1"/>
</dbReference>
<dbReference type="GO" id="GO:0008137">
    <property type="term" value="F:NADH dehydrogenase (ubiquinone) activity"/>
    <property type="evidence" value="ECO:0007669"/>
    <property type="project" value="UniProtKB-UniRule"/>
</dbReference>
<dbReference type="CDD" id="cd02771">
    <property type="entry name" value="MopB_NDH-1_NuoG2-N7"/>
    <property type="match status" value="1"/>
</dbReference>
<dbReference type="InterPro" id="IPR006963">
    <property type="entry name" value="Mopterin_OxRdtase_4Fe-4S_dom"/>
</dbReference>
<comment type="catalytic activity">
    <reaction evidence="13 14">
        <text>a quinone + NADH + 5 H(+)(in) = a quinol + NAD(+) + 4 H(+)(out)</text>
        <dbReference type="Rhea" id="RHEA:57888"/>
        <dbReference type="ChEBI" id="CHEBI:15378"/>
        <dbReference type="ChEBI" id="CHEBI:24646"/>
        <dbReference type="ChEBI" id="CHEBI:57540"/>
        <dbReference type="ChEBI" id="CHEBI:57945"/>
        <dbReference type="ChEBI" id="CHEBI:132124"/>
    </reaction>
</comment>
<keyword evidence="8 14" id="KW-0408">Iron</keyword>
<evidence type="ECO:0000256" key="3">
    <source>
        <dbReference type="ARBA" id="ARBA00022485"/>
    </source>
</evidence>
<dbReference type="InterPro" id="IPR000283">
    <property type="entry name" value="NADH_UbQ_OxRdtase_75kDa_su_CS"/>
</dbReference>
<sequence>MPTIYIDSKPYEALAGKNLLETCLGLGIDLPYFCWHPALGSVGACRQCAVKVFKDAQDGTGRLVMSCMEMVKEGMRASVSDKDAVAFRAQVIEWLMTNHPHDCPVCDEGGSCHLQDMTVMTGHDYRRFRYKKRTYENQNLGPFLHHEMNRCIQCYRCVRFYHDYAGGKDLGVFAAHNHVYFGRETSGILESPFSGNLVEVCPTGVFTDKLLKEHYTRKWDLASAPSICQHCSLGCNIFTGERYGRLRQITNRYNSEVNGYFLCDKGRFGYAFVNDVNRVTRPLLRNQTIEAVDEAPLMKTLREMLSGEELIGIGSPRASIESNFSLIQLVGRDNFYQGLPEYPAYLSGKVAELVQSGALYVPSLKEIEASDAVLVLGEDIWNTAPVMALAVRQAVVRTAAAQAGKQSGLPAWHDLAVKEATQEKKGFLANLTVCPSPLDEEAAFSLRRAPDTIARLGFAIAHAIDPSLPSLPDISTAMRSIVNSIAGALRSAQHPVIISGVSCYNEGLIKAACTIAAALHTIGLRAGVAYVLPECNSMGLALLHAPSFDNATARVLSKPGVTAIILEADIYRTVAEKEADAFFDACKHIIVLDSMHNRTTQKAHALLPAAAFAETDGTIINYEARAQQYFQVLAPQQDIRASWKWLGKLKGLRAAAGNGQQVHPDEILQQLEQALPAFKGISRVAPSPDFRVHGQPIPRDPQRYSGRTAILANLTVSEPRPPQDTDSPLAFSMEGYPGIPPPALIPFYWAPGWNSNQSVSKYQQEPGGALRDGDPGVLLSGQAVLRLTGEEKPTAPPLFMDIPEAFEAREDRWLLLPQVHLFGSDELSSYTPGIRRLAPQPYIGLGEADATALGVIEGDDIFVWLEGKACSFPLAIRKGLCPGITLLPMGIPGIPVPQWGSWVKITLSEDAEEIRCPSKIF</sequence>
<dbReference type="InterPro" id="IPR019574">
    <property type="entry name" value="NADH_UbQ_OxRdtase_Gsu_4Fe4S-bd"/>
</dbReference>
<dbReference type="SUPFAM" id="SSF54862">
    <property type="entry name" value="4Fe-4S ferredoxins"/>
    <property type="match status" value="1"/>
</dbReference>
<keyword evidence="6 14" id="KW-0479">Metal-binding</keyword>
<evidence type="ECO:0000256" key="2">
    <source>
        <dbReference type="ARBA" id="ARBA00005404"/>
    </source>
</evidence>
<dbReference type="Pfam" id="PF04879">
    <property type="entry name" value="Molybdop_Fe4S4"/>
    <property type="match status" value="1"/>
</dbReference>
<dbReference type="GO" id="GO:0042773">
    <property type="term" value="P:ATP synthesis coupled electron transport"/>
    <property type="evidence" value="ECO:0007669"/>
    <property type="project" value="InterPro"/>
</dbReference>
<dbReference type="Pfam" id="PF13510">
    <property type="entry name" value="Fer2_4"/>
    <property type="match status" value="1"/>
</dbReference>
<comment type="caution">
    <text evidence="18">The sequence shown here is derived from an EMBL/GenBank/DDBJ whole genome shotgun (WGS) entry which is preliminary data.</text>
</comment>
<proteinExistence type="inferred from homology"/>
<keyword evidence="9 14" id="KW-0411">Iron-sulfur</keyword>
<name>A0A8J2XT28_9BACT</name>
<reference evidence="18" key="1">
    <citation type="journal article" date="2014" name="Int. J. Syst. Evol. Microbiol.">
        <title>Complete genome sequence of Corynebacterium casei LMG S-19264T (=DSM 44701T), isolated from a smear-ripened cheese.</title>
        <authorList>
            <consortium name="US DOE Joint Genome Institute (JGI-PGF)"/>
            <person name="Walter F."/>
            <person name="Albersmeier A."/>
            <person name="Kalinowski J."/>
            <person name="Ruckert C."/>
        </authorList>
    </citation>
    <scope>NUCLEOTIDE SEQUENCE</scope>
    <source>
        <strain evidence="18">CGMCC 1.15448</strain>
    </source>
</reference>
<keyword evidence="19" id="KW-1185">Reference proteome</keyword>
<dbReference type="GO" id="GO:0051537">
    <property type="term" value="F:2 iron, 2 sulfur cluster binding"/>
    <property type="evidence" value="ECO:0007669"/>
    <property type="project" value="UniProtKB-UniRule"/>
</dbReference>
<evidence type="ECO:0000256" key="12">
    <source>
        <dbReference type="ARBA" id="ARBA00026021"/>
    </source>
</evidence>
<dbReference type="Pfam" id="PF22117">
    <property type="entry name" value="Fer4_Nqo3"/>
    <property type="match status" value="1"/>
</dbReference>
<dbReference type="GO" id="GO:0046872">
    <property type="term" value="F:metal ion binding"/>
    <property type="evidence" value="ECO:0007669"/>
    <property type="project" value="UniProtKB-UniRule"/>
</dbReference>
<evidence type="ECO:0000256" key="14">
    <source>
        <dbReference type="RuleBase" id="RU003525"/>
    </source>
</evidence>
<dbReference type="CDD" id="cd02788">
    <property type="entry name" value="MopB_CT_NDH-1_NuoG2-N7"/>
    <property type="match status" value="1"/>
</dbReference>
<evidence type="ECO:0000256" key="6">
    <source>
        <dbReference type="ARBA" id="ARBA00022723"/>
    </source>
</evidence>
<evidence type="ECO:0000259" key="17">
    <source>
        <dbReference type="PROSITE" id="PS51839"/>
    </source>
</evidence>
<feature type="domain" description="2Fe-2S ferredoxin-type" evidence="15">
    <location>
        <begin position="2"/>
        <end position="83"/>
    </location>
</feature>
<dbReference type="Gene3D" id="3.10.20.740">
    <property type="match status" value="1"/>
</dbReference>
<keyword evidence="5 14" id="KW-0874">Quinone</keyword>
<dbReference type="PANTHER" id="PTHR43105:SF10">
    <property type="entry name" value="NADH-QUINONE OXIDOREDUCTASE SUBUNIT G"/>
    <property type="match status" value="1"/>
</dbReference>
<dbReference type="GO" id="GO:0051539">
    <property type="term" value="F:4 iron, 4 sulfur cluster binding"/>
    <property type="evidence" value="ECO:0007669"/>
    <property type="project" value="UniProtKB-KW"/>
</dbReference>
<dbReference type="PROSITE" id="PS00643">
    <property type="entry name" value="COMPLEX1_75K_3"/>
    <property type="match status" value="1"/>
</dbReference>
<comment type="cofactor">
    <cofactor evidence="1 14">
        <name>[4Fe-4S] cluster</name>
        <dbReference type="ChEBI" id="CHEBI:49883"/>
    </cofactor>
</comment>
<dbReference type="SMART" id="SM00929">
    <property type="entry name" value="NADH-G_4Fe-4S_3"/>
    <property type="match status" value="1"/>
</dbReference>
<dbReference type="InterPro" id="IPR054351">
    <property type="entry name" value="NADH_UbQ_OxRdtase_ferredoxin"/>
</dbReference>
<dbReference type="Gene3D" id="3.40.50.740">
    <property type="match status" value="1"/>
</dbReference>
<gene>
    <name evidence="18" type="primary">nuoG</name>
    <name evidence="18" type="ORF">GCM10011511_24800</name>
</gene>
<evidence type="ECO:0000256" key="7">
    <source>
        <dbReference type="ARBA" id="ARBA00022967"/>
    </source>
</evidence>
<keyword evidence="7 14" id="KW-1278">Translocase</keyword>
<evidence type="ECO:0000256" key="11">
    <source>
        <dbReference type="ARBA" id="ARBA00023075"/>
    </source>
</evidence>
<dbReference type="Pfam" id="PF00384">
    <property type="entry name" value="Molybdopterin"/>
    <property type="match status" value="1"/>
</dbReference>
<dbReference type="SUPFAM" id="SSF50692">
    <property type="entry name" value="ADC-like"/>
    <property type="match status" value="1"/>
</dbReference>
<dbReference type="SUPFAM" id="SSF54292">
    <property type="entry name" value="2Fe-2S ferredoxin-like"/>
    <property type="match status" value="1"/>
</dbReference>
<dbReference type="GO" id="GO:0003954">
    <property type="term" value="F:NADH dehydrogenase activity"/>
    <property type="evidence" value="ECO:0007669"/>
    <property type="project" value="TreeGrafter"/>
</dbReference>
<feature type="domain" description="4Fe-4S His(Cys)3-ligated-type" evidence="17">
    <location>
        <begin position="83"/>
        <end position="122"/>
    </location>
</feature>
<dbReference type="EC" id="7.1.1.-" evidence="14"/>
<evidence type="ECO:0000256" key="13">
    <source>
        <dbReference type="ARBA" id="ARBA00047712"/>
    </source>
</evidence>
<dbReference type="InterPro" id="IPR050123">
    <property type="entry name" value="Prok_molybdopt-oxidoreductase"/>
</dbReference>
<evidence type="ECO:0000259" key="15">
    <source>
        <dbReference type="PROSITE" id="PS51085"/>
    </source>
</evidence>
<dbReference type="Proteomes" id="UP000607559">
    <property type="component" value="Unassembled WGS sequence"/>
</dbReference>
<dbReference type="GO" id="GO:0016020">
    <property type="term" value="C:membrane"/>
    <property type="evidence" value="ECO:0007669"/>
    <property type="project" value="InterPro"/>
</dbReference>
<dbReference type="PROSITE" id="PS00642">
    <property type="entry name" value="COMPLEX1_75K_2"/>
    <property type="match status" value="1"/>
</dbReference>
<evidence type="ECO:0000256" key="5">
    <source>
        <dbReference type="ARBA" id="ARBA00022719"/>
    </source>
</evidence>
<comment type="subunit">
    <text evidence="12">Composed of 13 different subunits. Subunits NuoCD, E, F, and G constitute the peripheral sector of the complex.</text>
</comment>
<dbReference type="FunFam" id="3.10.20.740:FF:000002">
    <property type="entry name" value="NADH-quinone oxidoreductase"/>
    <property type="match status" value="1"/>
</dbReference>
<dbReference type="PROSITE" id="PS51839">
    <property type="entry name" value="4FE4S_HC3"/>
    <property type="match status" value="1"/>
</dbReference>
<evidence type="ECO:0000259" key="16">
    <source>
        <dbReference type="PROSITE" id="PS51669"/>
    </source>
</evidence>
<protein>
    <recommendedName>
        <fullName evidence="14">NADH-quinone oxidoreductase</fullName>
        <ecNumber evidence="14">7.1.1.-</ecNumber>
    </recommendedName>
</protein>
<dbReference type="NCBIfam" id="TIGR01973">
    <property type="entry name" value="NuoG"/>
    <property type="match status" value="1"/>
</dbReference>
<dbReference type="InterPro" id="IPR010228">
    <property type="entry name" value="NADH_UbQ_OxRdtase_Gsu"/>
</dbReference>
<dbReference type="InterPro" id="IPR006656">
    <property type="entry name" value="Mopterin_OxRdtase"/>
</dbReference>
<reference evidence="18" key="2">
    <citation type="submission" date="2020-09" db="EMBL/GenBank/DDBJ databases">
        <authorList>
            <person name="Sun Q."/>
            <person name="Zhou Y."/>
        </authorList>
    </citation>
    <scope>NUCLEOTIDE SEQUENCE</scope>
    <source>
        <strain evidence="18">CGMCC 1.15448</strain>
    </source>
</reference>
<dbReference type="AlphaFoldDB" id="A0A8J2XT28"/>
<keyword evidence="3 14" id="KW-0004">4Fe-4S</keyword>
<dbReference type="PROSITE" id="PS00641">
    <property type="entry name" value="COMPLEX1_75K_1"/>
    <property type="match status" value="1"/>
</dbReference>
<dbReference type="CDD" id="cd00207">
    <property type="entry name" value="fer2"/>
    <property type="match status" value="1"/>
</dbReference>
<dbReference type="PROSITE" id="PS51669">
    <property type="entry name" value="4FE4S_MOW_BIS_MGD"/>
    <property type="match status" value="1"/>
</dbReference>
<accession>A0A8J2XT28</accession>
<evidence type="ECO:0000256" key="4">
    <source>
        <dbReference type="ARBA" id="ARBA00022714"/>
    </source>
</evidence>
<keyword evidence="4 14" id="KW-0001">2Fe-2S</keyword>
<dbReference type="RefSeq" id="WP_188931950.1">
    <property type="nucleotide sequence ID" value="NZ_BMJC01000002.1"/>
</dbReference>
<dbReference type="GO" id="GO:0048038">
    <property type="term" value="F:quinone binding"/>
    <property type="evidence" value="ECO:0007669"/>
    <property type="project" value="UniProtKB-UniRule"/>
</dbReference>
<dbReference type="InterPro" id="IPR001041">
    <property type="entry name" value="2Fe-2S_ferredoxin-type"/>
</dbReference>
<dbReference type="PROSITE" id="PS51085">
    <property type="entry name" value="2FE2S_FER_2"/>
    <property type="match status" value="1"/>
</dbReference>
<comment type="cofactor">
    <cofactor evidence="14">
        <name>[2Fe-2S] cluster</name>
        <dbReference type="ChEBI" id="CHEBI:190135"/>
    </cofactor>
    <text evidence="14">Binds 1 [2Fe-2S] cluster per subunit.</text>
</comment>
<feature type="domain" description="4Fe-4S Mo/W bis-MGD-type" evidence="16">
    <location>
        <begin position="221"/>
        <end position="277"/>
    </location>
</feature>
<dbReference type="Pfam" id="PF10588">
    <property type="entry name" value="NADH-G_4Fe-4S_3"/>
    <property type="match status" value="1"/>
</dbReference>
<dbReference type="InterPro" id="IPR009010">
    <property type="entry name" value="Asp_de-COase-like_dom_sf"/>
</dbReference>
<dbReference type="InterPro" id="IPR036010">
    <property type="entry name" value="2Fe-2S_ferredoxin-like_sf"/>
</dbReference>
<evidence type="ECO:0000313" key="18">
    <source>
        <dbReference type="EMBL" id="GGB00560.1"/>
    </source>
</evidence>
<keyword evidence="11" id="KW-0830">Ubiquinone</keyword>
<evidence type="ECO:0000256" key="10">
    <source>
        <dbReference type="ARBA" id="ARBA00023027"/>
    </source>
</evidence>
<dbReference type="SUPFAM" id="SSF53706">
    <property type="entry name" value="Formate dehydrogenase/DMSO reductase, domains 1-3"/>
    <property type="match status" value="1"/>
</dbReference>
<comment type="function">
    <text evidence="14">NDH-1 shuttles electrons from NADH, via FMN and iron-sulfur (Fe-S) centers, to quinones in the respiratory chain. Couples the redox reaction to proton translocation (for every two electrons transferred, four hydrogen ions are translocated across the cytoplasmic membrane), and thus conserves the redox energy in a proton gradient.</text>
</comment>
<dbReference type="EMBL" id="BMJC01000002">
    <property type="protein sequence ID" value="GGB00560.1"/>
    <property type="molecule type" value="Genomic_DNA"/>
</dbReference>
<evidence type="ECO:0000313" key="19">
    <source>
        <dbReference type="Proteomes" id="UP000607559"/>
    </source>
</evidence>
<dbReference type="SMART" id="SM00926">
    <property type="entry name" value="Molybdop_Fe4S4"/>
    <property type="match status" value="1"/>
</dbReference>
<evidence type="ECO:0000256" key="9">
    <source>
        <dbReference type="ARBA" id="ARBA00023014"/>
    </source>
</evidence>
<keyword evidence="10 14" id="KW-0520">NAD</keyword>
<organism evidence="18 19">
    <name type="scientific">Puia dinghuensis</name>
    <dbReference type="NCBI Taxonomy" id="1792502"/>
    <lineage>
        <taxon>Bacteria</taxon>
        <taxon>Pseudomonadati</taxon>
        <taxon>Bacteroidota</taxon>
        <taxon>Chitinophagia</taxon>
        <taxon>Chitinophagales</taxon>
        <taxon>Chitinophagaceae</taxon>
        <taxon>Puia</taxon>
    </lineage>
</organism>
<dbReference type="Gene3D" id="3.30.200.210">
    <property type="match status" value="1"/>
</dbReference>